<dbReference type="InterPro" id="IPR046848">
    <property type="entry name" value="E_motif"/>
</dbReference>
<dbReference type="Proteomes" id="UP001085076">
    <property type="component" value="Miscellaneous, Linkage group lg07"/>
</dbReference>
<dbReference type="PANTHER" id="PTHR47926">
    <property type="entry name" value="PENTATRICOPEPTIDE REPEAT-CONTAINING PROTEIN"/>
    <property type="match status" value="1"/>
</dbReference>
<accession>A0A9D5H8K9</accession>
<feature type="repeat" description="PPR" evidence="2">
    <location>
        <begin position="433"/>
        <end position="467"/>
    </location>
</feature>
<evidence type="ECO:0000256" key="2">
    <source>
        <dbReference type="PROSITE-ProRule" id="PRU00708"/>
    </source>
</evidence>
<sequence length="740" mass="82675">MTAVLSQAPPFRPNGSLHEHLARMLRGQLHLNSLLTSYLKNNQPHLALNLYAHARRTGAFVDNFALPSVLKACAQLSSLKQGMEVHGFSLKAGFDKDIFVYNALMHMYSECGSLGCAETVFDEMPERDVVSWSTMIRSYARCRFFDDAVDLVEVMLVSGVKPSEIAMINIINLFADMRDVRAGRAMHACLLKNVVRELPGVNASSALIDMYAKCGRVKAAREVFDQMIERTTASWTAMIAGYIRSEKLGDAMELFRKMLDEKFCPNEITMLSLVLECGLIGTLKMGKWLHGYVLRNGFVVSNSLATALIDMYGKCGDTRSARTLFDRMNERDTMSWIAIISGYTQAGLLDQAFDILHQIKETRAKLNEVILVNLISLCAENGALDRGKLVHAYILKLGIVPGVVLVTALVDMYAKCGEIDGAHVLFTEAADRDVCMWNAMLSGLAMHGHGNEAIELFSQMQEEGVLPNDVTFIALLHACSHSGLVEKGKGFFNRMEREFGLVPKVEHYGCMVDLLGRAGQLNEAYEMVLKMPVEPNIVVWGALLSACKIHKNPRLVDEVSREVLKLDPSNSGYNVLLSNIYAIQNKWNDVAEVRKAMKDTRVKKTPGLSLIELNGLVHEFVMGDDSHPQIKDIWEMLAEMQKKLKQVGYMVDTSAVLLNITEEEKETSLAYHSEKLALAFGLINTAPGTPIRIVKNLRVCDDCHAATKLLSKIYDRVIIMRDRNRFHHFSDGTCSCQDYW</sequence>
<organism evidence="4 5">
    <name type="scientific">Dioscorea zingiberensis</name>
    <dbReference type="NCBI Taxonomy" id="325984"/>
    <lineage>
        <taxon>Eukaryota</taxon>
        <taxon>Viridiplantae</taxon>
        <taxon>Streptophyta</taxon>
        <taxon>Embryophyta</taxon>
        <taxon>Tracheophyta</taxon>
        <taxon>Spermatophyta</taxon>
        <taxon>Magnoliopsida</taxon>
        <taxon>Liliopsida</taxon>
        <taxon>Dioscoreales</taxon>
        <taxon>Dioscoreaceae</taxon>
        <taxon>Dioscorea</taxon>
    </lineage>
</organism>
<feature type="repeat" description="PPR" evidence="2">
    <location>
        <begin position="200"/>
        <end position="230"/>
    </location>
</feature>
<dbReference type="FunFam" id="1.25.40.10:FF:000344">
    <property type="entry name" value="Pentatricopeptide repeat-containing protein"/>
    <property type="match status" value="1"/>
</dbReference>
<proteinExistence type="predicted"/>
<dbReference type="EMBL" id="JAGGNH010000007">
    <property type="protein sequence ID" value="KAJ0967275.1"/>
    <property type="molecule type" value="Genomic_DNA"/>
</dbReference>
<keyword evidence="5" id="KW-1185">Reference proteome</keyword>
<dbReference type="InterPro" id="IPR011990">
    <property type="entry name" value="TPR-like_helical_dom_sf"/>
</dbReference>
<dbReference type="InterPro" id="IPR046960">
    <property type="entry name" value="PPR_At4g14850-like_plant"/>
</dbReference>
<dbReference type="InterPro" id="IPR032867">
    <property type="entry name" value="DYW_dom"/>
</dbReference>
<dbReference type="GO" id="GO:0031425">
    <property type="term" value="P:chloroplast RNA processing"/>
    <property type="evidence" value="ECO:0007669"/>
    <property type="project" value="UniProtKB-ARBA"/>
</dbReference>
<dbReference type="Pfam" id="PF13041">
    <property type="entry name" value="PPR_2"/>
    <property type="match status" value="2"/>
</dbReference>
<gene>
    <name evidence="4" type="ORF">J5N97_024192</name>
</gene>
<dbReference type="AlphaFoldDB" id="A0A9D5H8K9"/>
<feature type="repeat" description="PPR" evidence="2">
    <location>
        <begin position="128"/>
        <end position="162"/>
    </location>
</feature>
<dbReference type="OrthoDB" id="1871818at2759"/>
<dbReference type="Pfam" id="PF01535">
    <property type="entry name" value="PPR"/>
    <property type="match status" value="7"/>
</dbReference>
<reference evidence="4" key="1">
    <citation type="submission" date="2021-03" db="EMBL/GenBank/DDBJ databases">
        <authorList>
            <person name="Li Z."/>
            <person name="Yang C."/>
        </authorList>
    </citation>
    <scope>NUCLEOTIDE SEQUENCE</scope>
    <source>
        <strain evidence="4">Dzin_1.0</strain>
        <tissue evidence="4">Leaf</tissue>
    </source>
</reference>
<evidence type="ECO:0000313" key="5">
    <source>
        <dbReference type="Proteomes" id="UP001085076"/>
    </source>
</evidence>
<dbReference type="PANTHER" id="PTHR47926:SF490">
    <property type="entry name" value="REPEAT-LIKE SUPERFAMILY PROTEIN, PUTATIVE-RELATED"/>
    <property type="match status" value="1"/>
</dbReference>
<dbReference type="Gene3D" id="1.25.40.10">
    <property type="entry name" value="Tetratricopeptide repeat domain"/>
    <property type="match status" value="4"/>
</dbReference>
<dbReference type="Pfam" id="PF14432">
    <property type="entry name" value="DYW_deaminase"/>
    <property type="match status" value="1"/>
</dbReference>
<name>A0A9D5H8K9_9LILI</name>
<feature type="domain" description="DYW" evidence="3">
    <location>
        <begin position="648"/>
        <end position="740"/>
    </location>
</feature>
<dbReference type="InterPro" id="IPR002885">
    <property type="entry name" value="PPR_rpt"/>
</dbReference>
<evidence type="ECO:0000313" key="4">
    <source>
        <dbReference type="EMBL" id="KAJ0967275.1"/>
    </source>
</evidence>
<feature type="repeat" description="PPR" evidence="2">
    <location>
        <begin position="332"/>
        <end position="366"/>
    </location>
</feature>
<dbReference type="FunFam" id="1.25.40.10:FF:000343">
    <property type="entry name" value="Pentatricopeptide repeat-containing protein At3g58590"/>
    <property type="match status" value="1"/>
</dbReference>
<dbReference type="FunFam" id="1.25.40.10:FF:001050">
    <property type="entry name" value="Pentatricopeptide repeat-containing protein At2g33760"/>
    <property type="match status" value="1"/>
</dbReference>
<dbReference type="GO" id="GO:0008270">
    <property type="term" value="F:zinc ion binding"/>
    <property type="evidence" value="ECO:0007669"/>
    <property type="project" value="InterPro"/>
</dbReference>
<feature type="repeat" description="PPR" evidence="2">
    <location>
        <begin position="468"/>
        <end position="503"/>
    </location>
</feature>
<dbReference type="PROSITE" id="PS51375">
    <property type="entry name" value="PPR"/>
    <property type="match status" value="7"/>
</dbReference>
<dbReference type="FunFam" id="1.25.40.10:FF:000285">
    <property type="entry name" value="Pentatricopeptide repeat-containing protein, chloroplastic"/>
    <property type="match status" value="1"/>
</dbReference>
<evidence type="ECO:0000259" key="3">
    <source>
        <dbReference type="Pfam" id="PF14432"/>
    </source>
</evidence>
<reference evidence="4" key="2">
    <citation type="journal article" date="2022" name="Hortic Res">
        <title>The genome of Dioscorea zingiberensis sheds light on the biosynthesis, origin and evolution of the medicinally important diosgenin saponins.</title>
        <authorList>
            <person name="Li Y."/>
            <person name="Tan C."/>
            <person name="Li Z."/>
            <person name="Guo J."/>
            <person name="Li S."/>
            <person name="Chen X."/>
            <person name="Wang C."/>
            <person name="Dai X."/>
            <person name="Yang H."/>
            <person name="Song W."/>
            <person name="Hou L."/>
            <person name="Xu J."/>
            <person name="Tong Z."/>
            <person name="Xu A."/>
            <person name="Yuan X."/>
            <person name="Wang W."/>
            <person name="Yang Q."/>
            <person name="Chen L."/>
            <person name="Sun Z."/>
            <person name="Wang K."/>
            <person name="Pan B."/>
            <person name="Chen J."/>
            <person name="Bao Y."/>
            <person name="Liu F."/>
            <person name="Qi X."/>
            <person name="Gang D.R."/>
            <person name="Wen J."/>
            <person name="Li J."/>
        </authorList>
    </citation>
    <scope>NUCLEOTIDE SEQUENCE</scope>
    <source>
        <strain evidence="4">Dzin_1.0</strain>
    </source>
</reference>
<dbReference type="FunFam" id="1.25.40.10:FF:000231">
    <property type="entry name" value="Pentatricopeptide repeat-containing protein chloroplastic"/>
    <property type="match status" value="1"/>
</dbReference>
<dbReference type="SUPFAM" id="SSF48452">
    <property type="entry name" value="TPR-like"/>
    <property type="match status" value="1"/>
</dbReference>
<feature type="repeat" description="PPR" evidence="2">
    <location>
        <begin position="97"/>
        <end position="127"/>
    </location>
</feature>
<keyword evidence="1" id="KW-0677">Repeat</keyword>
<dbReference type="NCBIfam" id="TIGR00756">
    <property type="entry name" value="PPR"/>
    <property type="match status" value="7"/>
</dbReference>
<protein>
    <recommendedName>
        <fullName evidence="3">DYW domain-containing protein</fullName>
    </recommendedName>
</protein>
<evidence type="ECO:0000256" key="1">
    <source>
        <dbReference type="ARBA" id="ARBA00022737"/>
    </source>
</evidence>
<dbReference type="GO" id="GO:0003723">
    <property type="term" value="F:RNA binding"/>
    <property type="evidence" value="ECO:0007669"/>
    <property type="project" value="InterPro"/>
</dbReference>
<dbReference type="GO" id="GO:0009451">
    <property type="term" value="P:RNA modification"/>
    <property type="evidence" value="ECO:0007669"/>
    <property type="project" value="InterPro"/>
</dbReference>
<feature type="repeat" description="PPR" evidence="2">
    <location>
        <begin position="231"/>
        <end position="265"/>
    </location>
</feature>
<comment type="caution">
    <text evidence="4">The sequence shown here is derived from an EMBL/GenBank/DDBJ whole genome shotgun (WGS) entry which is preliminary data.</text>
</comment>
<dbReference type="Pfam" id="PF20431">
    <property type="entry name" value="E_motif"/>
    <property type="match status" value="1"/>
</dbReference>